<proteinExistence type="inferred from homology"/>
<dbReference type="AlphaFoldDB" id="A0A7U4DPF4"/>
<feature type="binding site" evidence="7">
    <location>
        <position position="63"/>
    </location>
    <ligand>
        <name>Ni(2+)</name>
        <dbReference type="ChEBI" id="CHEBI:49786"/>
    </ligand>
</feature>
<keyword evidence="7" id="KW-0408">Iron</keyword>
<evidence type="ECO:0000313" key="9">
    <source>
        <dbReference type="EMBL" id="ADW17937.1"/>
    </source>
</evidence>
<name>A0A7U4DPF4_DESPD</name>
<dbReference type="SUPFAM" id="SSF56762">
    <property type="entry name" value="HydB/Nqo4-like"/>
    <property type="match status" value="1"/>
</dbReference>
<dbReference type="EMBL" id="CP002364">
    <property type="protein sequence ID" value="ADW17937.1"/>
    <property type="molecule type" value="Genomic_DNA"/>
</dbReference>
<dbReference type="Gene3D" id="1.10.645.10">
    <property type="entry name" value="Cytochrome-c3 Hydrogenase, chain B"/>
    <property type="match status" value="1"/>
</dbReference>
<comment type="subcellular location">
    <subcellularLocation>
        <location evidence="2">Cell envelope</location>
    </subcellularLocation>
</comment>
<dbReference type="InterPro" id="IPR001501">
    <property type="entry name" value="Ni-dep_hyd_lsu"/>
</dbReference>
<evidence type="ECO:0000256" key="4">
    <source>
        <dbReference type="ARBA" id="ARBA00022596"/>
    </source>
</evidence>
<feature type="binding site" evidence="7">
    <location>
        <position position="486"/>
    </location>
    <ligand>
        <name>Mg(2+)</name>
        <dbReference type="ChEBI" id="CHEBI:18420"/>
    </ligand>
</feature>
<dbReference type="GO" id="GO:0030313">
    <property type="term" value="C:cell envelope"/>
    <property type="evidence" value="ECO:0007669"/>
    <property type="project" value="UniProtKB-SubCell"/>
</dbReference>
<feature type="binding site" evidence="7">
    <location>
        <position position="60"/>
    </location>
    <ligand>
        <name>Ni(2+)</name>
        <dbReference type="ChEBI" id="CHEBI:49786"/>
    </ligand>
</feature>
<dbReference type="GO" id="GO:0016151">
    <property type="term" value="F:nickel cation binding"/>
    <property type="evidence" value="ECO:0007669"/>
    <property type="project" value="InterPro"/>
</dbReference>
<keyword evidence="7" id="KW-0460">Magnesium</keyword>
<feature type="binding site" evidence="7">
    <location>
        <position position="63"/>
    </location>
    <ligand>
        <name>Fe cation</name>
        <dbReference type="ChEBI" id="CHEBI:24875"/>
    </ligand>
</feature>
<evidence type="ECO:0000256" key="8">
    <source>
        <dbReference type="SAM" id="MobiDB-lite"/>
    </source>
</evidence>
<gene>
    <name evidence="9" type="ordered locus">Despr_1787</name>
</gene>
<dbReference type="PANTHER" id="PTHR42958:SF4">
    <property type="entry name" value="HYDROGENASE EXPRESSION_FORMATION PROTEIN HUPK"/>
    <property type="match status" value="1"/>
</dbReference>
<feature type="region of interest" description="Disordered" evidence="8">
    <location>
        <begin position="297"/>
        <end position="320"/>
    </location>
</feature>
<dbReference type="PANTHER" id="PTHR42958">
    <property type="entry name" value="HYDROGENASE-2 LARGE CHAIN"/>
    <property type="match status" value="1"/>
</dbReference>
<dbReference type="InterPro" id="IPR018194">
    <property type="entry name" value="Ni-dep_hyd_lsu_Ni_BS"/>
</dbReference>
<dbReference type="Pfam" id="PF00374">
    <property type="entry name" value="NiFeSe_Hases"/>
    <property type="match status" value="2"/>
</dbReference>
<comment type="cofactor">
    <cofactor evidence="7">
        <name>Fe cation</name>
        <dbReference type="ChEBI" id="CHEBI:24875"/>
    </cofactor>
</comment>
<comment type="cofactor">
    <cofactor evidence="1 7">
        <name>Ni(2+)</name>
        <dbReference type="ChEBI" id="CHEBI:49786"/>
    </cofactor>
</comment>
<keyword evidence="6" id="KW-0560">Oxidoreductase</keyword>
<evidence type="ECO:0000256" key="5">
    <source>
        <dbReference type="ARBA" id="ARBA00022723"/>
    </source>
</evidence>
<organism evidence="9 10">
    <name type="scientific">Desulfobulbus propionicus (strain ATCC 33891 / DSM 2032 / VKM B-1956 / 1pr3)</name>
    <dbReference type="NCBI Taxonomy" id="577650"/>
    <lineage>
        <taxon>Bacteria</taxon>
        <taxon>Pseudomonadati</taxon>
        <taxon>Thermodesulfobacteriota</taxon>
        <taxon>Desulfobulbia</taxon>
        <taxon>Desulfobulbales</taxon>
        <taxon>Desulfobulbaceae</taxon>
        <taxon>Desulfobulbus</taxon>
    </lineage>
</organism>
<sequence length="502" mass="54999">MAETVCMPMNRVEGDLEVKVAIEDGMVTDAWMIGTMYRGIETMLIGRSSLDGLVITPRICGICSTSHLLAAAMALEDITRTAVSRNGLLVRRIALGAETLQNDFRHLFLMFAADFTATGYGRHPLYQEMIQRYRPYQGSTVVATILATKKLPEIIAILGGQWPHSSFIVPGGVTSQPSAADLRQCRLLLAEFRRWYEQEVLGCSLERFAAVHNRVQLEDWLEERPEHRASELGFFLRSAFPLALEHLGGWHGSFITGPPLPVDNPPSESMAGHVLHGDALNVLDQRHIAEEVRYAHYQDSDSGGHPSESETHPKESAASGTYSWCKAPRYNGSPAETGALAEALTRRDPLLTDLVAGHGTSALARELARIVRAGRLLMTMERDLRAIDPAEPFYQPTGVPANGSGLGLIQAPRGLLGHWVQLNGGYIDHYQIVPPTTWNASPRDDRGVRGPIEEALVGTPVHNPEDPVEVGHVVRSFDLCMVCSVHAVGRQGHSLGRIRIGA</sequence>
<keyword evidence="5 7" id="KW-0479">Metal-binding</keyword>
<evidence type="ECO:0000256" key="6">
    <source>
        <dbReference type="ARBA" id="ARBA00023002"/>
    </source>
</evidence>
<evidence type="ECO:0000256" key="3">
    <source>
        <dbReference type="ARBA" id="ARBA00009292"/>
    </source>
</evidence>
<comment type="similarity">
    <text evidence="3">Belongs to the [NiFe]/[NiFeSe] hydrogenase large subunit family.</text>
</comment>
<dbReference type="InterPro" id="IPR050867">
    <property type="entry name" value="NiFe/NiFeSe_hydrgnase_LSU"/>
</dbReference>
<feature type="binding site" evidence="7">
    <location>
        <position position="480"/>
    </location>
    <ligand>
        <name>Ni(2+)</name>
        <dbReference type="ChEBI" id="CHEBI:49786"/>
    </ligand>
</feature>
<dbReference type="InterPro" id="IPR029014">
    <property type="entry name" value="NiFe-Hase_large"/>
</dbReference>
<evidence type="ECO:0000256" key="2">
    <source>
        <dbReference type="ARBA" id="ARBA00004196"/>
    </source>
</evidence>
<dbReference type="RefSeq" id="WP_015724478.1">
    <property type="nucleotide sequence ID" value="NC_014972.1"/>
</dbReference>
<evidence type="ECO:0000256" key="1">
    <source>
        <dbReference type="ARBA" id="ARBA00001967"/>
    </source>
</evidence>
<keyword evidence="4 7" id="KW-0533">Nickel</keyword>
<accession>A0A7U4DPF4</accession>
<protein>
    <submittedName>
        <fullName evidence="9">Nickel-dependent hydrogenase large subunit</fullName>
    </submittedName>
</protein>
<dbReference type="KEGG" id="dpr:Despr_1787"/>
<keyword evidence="10" id="KW-1185">Reference proteome</keyword>
<dbReference type="Proteomes" id="UP000006365">
    <property type="component" value="Chromosome"/>
</dbReference>
<feature type="binding site" evidence="7">
    <location>
        <position position="483"/>
    </location>
    <ligand>
        <name>Fe cation</name>
        <dbReference type="ChEBI" id="CHEBI:24875"/>
    </ligand>
</feature>
<dbReference type="GO" id="GO:0008901">
    <property type="term" value="F:ferredoxin hydrogenase activity"/>
    <property type="evidence" value="ECO:0007669"/>
    <property type="project" value="InterPro"/>
</dbReference>
<dbReference type="PROSITE" id="PS00507">
    <property type="entry name" value="NI_HGENASE_L_1"/>
    <property type="match status" value="1"/>
</dbReference>
<feature type="binding site" evidence="7">
    <location>
        <position position="41"/>
    </location>
    <ligand>
        <name>Mg(2+)</name>
        <dbReference type="ChEBI" id="CHEBI:18420"/>
    </ligand>
</feature>
<feature type="binding site" evidence="7">
    <location>
        <position position="432"/>
    </location>
    <ligand>
        <name>Mg(2+)</name>
        <dbReference type="ChEBI" id="CHEBI:18420"/>
    </ligand>
</feature>
<evidence type="ECO:0000313" key="10">
    <source>
        <dbReference type="Proteomes" id="UP000006365"/>
    </source>
</evidence>
<reference evidence="9 10" key="1">
    <citation type="journal article" date="2011" name="Stand. Genomic Sci.">
        <title>Complete genome sequence of Desulfobulbus propionicus type strain (1pr3).</title>
        <authorList>
            <person name="Pagani I."/>
            <person name="Lapidus A."/>
            <person name="Nolan M."/>
            <person name="Lucas S."/>
            <person name="Hammon N."/>
            <person name="Deshpande S."/>
            <person name="Cheng J.F."/>
            <person name="Chertkov O."/>
            <person name="Davenport K."/>
            <person name="Tapia R."/>
            <person name="Han C."/>
            <person name="Goodwin L."/>
            <person name="Pitluck S."/>
            <person name="Liolios K."/>
            <person name="Mavromatis K."/>
            <person name="Ivanova N."/>
            <person name="Mikhailova N."/>
            <person name="Pati A."/>
            <person name="Chen A."/>
            <person name="Palaniappan K."/>
            <person name="Land M."/>
            <person name="Hauser L."/>
            <person name="Chang Y.J."/>
            <person name="Jeffries C.D."/>
            <person name="Detter J.C."/>
            <person name="Brambilla E."/>
            <person name="Kannan K.P."/>
            <person name="Djao O.D."/>
            <person name="Rohde M."/>
            <person name="Pukall R."/>
            <person name="Spring S."/>
            <person name="Goker M."/>
            <person name="Sikorski J."/>
            <person name="Woyke T."/>
            <person name="Bristow J."/>
            <person name="Eisen J.A."/>
            <person name="Markowitz V."/>
            <person name="Hugenholtz P."/>
            <person name="Kyrpides N.C."/>
            <person name="Klenk H.P."/>
        </authorList>
    </citation>
    <scope>NUCLEOTIDE SEQUENCE [LARGE SCALE GENOMIC DNA]</scope>
    <source>
        <strain evidence="10">ATCC 33891 / DSM 2032 / 1pr3</strain>
    </source>
</reference>
<evidence type="ECO:0000256" key="7">
    <source>
        <dbReference type="PIRSR" id="PIRSR601501-1"/>
    </source>
</evidence>